<sequence length="209" mass="23447">MRTDVNVILNKINKASSSLVYPAFSQETPSMQLQWPSGRIAGGFLSNKLKPPTKDRGSCLKSDSSMTEKPLAFSSTLSFQFRNQLPSRESPHIVVGTPGRILALAGDKDLALKNMRNLILDECDEMFESLDMRRDVQEIFKTAPYDKQVMMFSATLSKGIRPVCKKFMWSSFRRPRVASSLAVEESDNGFRKPMGVDACPENMKKATNR</sequence>
<evidence type="ECO:0000256" key="1">
    <source>
        <dbReference type="ARBA" id="ARBA00012552"/>
    </source>
</evidence>
<dbReference type="PaxDb" id="29760-VIT_00s0233g00160.t01"/>
<dbReference type="SUPFAM" id="SSF52540">
    <property type="entry name" value="P-loop containing nucleoside triphosphate hydrolases"/>
    <property type="match status" value="1"/>
</dbReference>
<gene>
    <name evidence="8" type="ORF">VIT_00s0233g00160</name>
</gene>
<evidence type="ECO:0000256" key="6">
    <source>
        <dbReference type="ARBA" id="ARBA00047984"/>
    </source>
</evidence>
<dbReference type="AlphaFoldDB" id="F6HCZ0"/>
<organism evidence="8 9">
    <name type="scientific">Vitis vinifera</name>
    <name type="common">Grape</name>
    <dbReference type="NCBI Taxonomy" id="29760"/>
    <lineage>
        <taxon>Eukaryota</taxon>
        <taxon>Viridiplantae</taxon>
        <taxon>Streptophyta</taxon>
        <taxon>Embryophyta</taxon>
        <taxon>Tracheophyta</taxon>
        <taxon>Spermatophyta</taxon>
        <taxon>Magnoliopsida</taxon>
        <taxon>eudicotyledons</taxon>
        <taxon>Gunneridae</taxon>
        <taxon>Pentapetalae</taxon>
        <taxon>rosids</taxon>
        <taxon>Vitales</taxon>
        <taxon>Vitaceae</taxon>
        <taxon>Viteae</taxon>
        <taxon>Vitis</taxon>
    </lineage>
</organism>
<name>F6HCZ0_VITVI</name>
<accession>F6HCZ0</accession>
<evidence type="ECO:0000313" key="9">
    <source>
        <dbReference type="Proteomes" id="UP000009183"/>
    </source>
</evidence>
<dbReference type="PROSITE" id="PS51192">
    <property type="entry name" value="HELICASE_ATP_BIND_1"/>
    <property type="match status" value="1"/>
</dbReference>
<comment type="catalytic activity">
    <reaction evidence="6">
        <text>ATP + H2O = ADP + phosphate + H(+)</text>
        <dbReference type="Rhea" id="RHEA:13065"/>
        <dbReference type="ChEBI" id="CHEBI:15377"/>
        <dbReference type="ChEBI" id="CHEBI:15378"/>
        <dbReference type="ChEBI" id="CHEBI:30616"/>
        <dbReference type="ChEBI" id="CHEBI:43474"/>
        <dbReference type="ChEBI" id="CHEBI:456216"/>
        <dbReference type="EC" id="3.6.4.13"/>
    </reaction>
</comment>
<dbReference type="Proteomes" id="UP000009183">
    <property type="component" value="Unassembled WGS sequence, unordered"/>
</dbReference>
<dbReference type="GO" id="GO:0005524">
    <property type="term" value="F:ATP binding"/>
    <property type="evidence" value="ECO:0007669"/>
    <property type="project" value="UniProtKB-KW"/>
</dbReference>
<proteinExistence type="predicted"/>
<dbReference type="EC" id="3.6.4.13" evidence="1"/>
<evidence type="ECO:0000313" key="8">
    <source>
        <dbReference type="EMBL" id="CCB50085.1"/>
    </source>
</evidence>
<dbReference type="PANTHER" id="PTHR47963">
    <property type="entry name" value="DEAD-BOX ATP-DEPENDENT RNA HELICASE 47, MITOCHONDRIAL"/>
    <property type="match status" value="1"/>
</dbReference>
<protein>
    <recommendedName>
        <fullName evidence="1">RNA helicase</fullName>
        <ecNumber evidence="1">3.6.4.13</ecNumber>
    </recommendedName>
</protein>
<dbReference type="InterPro" id="IPR050547">
    <property type="entry name" value="DEAD_box_RNA_helicases"/>
</dbReference>
<dbReference type="Gene3D" id="3.40.50.300">
    <property type="entry name" value="P-loop containing nucleotide triphosphate hydrolases"/>
    <property type="match status" value="1"/>
</dbReference>
<dbReference type="InParanoid" id="F6HCZ0"/>
<keyword evidence="3" id="KW-0378">Hydrolase</keyword>
<dbReference type="EMBL" id="FN595530">
    <property type="protein sequence ID" value="CCB50085.1"/>
    <property type="molecule type" value="Genomic_DNA"/>
</dbReference>
<feature type="domain" description="Helicase ATP-binding" evidence="7">
    <location>
        <begin position="87"/>
        <end position="174"/>
    </location>
</feature>
<dbReference type="GO" id="GO:0003724">
    <property type="term" value="F:RNA helicase activity"/>
    <property type="evidence" value="ECO:0007669"/>
    <property type="project" value="UniProtKB-EC"/>
</dbReference>
<dbReference type="GO" id="GO:0003676">
    <property type="term" value="F:nucleic acid binding"/>
    <property type="evidence" value="ECO:0007669"/>
    <property type="project" value="InterPro"/>
</dbReference>
<keyword evidence="2" id="KW-0547">Nucleotide-binding</keyword>
<dbReference type="GO" id="GO:0016787">
    <property type="term" value="F:hydrolase activity"/>
    <property type="evidence" value="ECO:0007669"/>
    <property type="project" value="UniProtKB-KW"/>
</dbReference>
<evidence type="ECO:0000256" key="2">
    <source>
        <dbReference type="ARBA" id="ARBA00022741"/>
    </source>
</evidence>
<dbReference type="InterPro" id="IPR014001">
    <property type="entry name" value="Helicase_ATP-bd"/>
</dbReference>
<dbReference type="InterPro" id="IPR011545">
    <property type="entry name" value="DEAD/DEAH_box_helicase_dom"/>
</dbReference>
<keyword evidence="4" id="KW-0347">Helicase</keyword>
<dbReference type="HOGENOM" id="CLU_1317480_0_0_1"/>
<evidence type="ECO:0000259" key="7">
    <source>
        <dbReference type="PROSITE" id="PS51192"/>
    </source>
</evidence>
<dbReference type="InterPro" id="IPR027417">
    <property type="entry name" value="P-loop_NTPase"/>
</dbReference>
<evidence type="ECO:0000256" key="3">
    <source>
        <dbReference type="ARBA" id="ARBA00022801"/>
    </source>
</evidence>
<keyword evidence="5" id="KW-0067">ATP-binding</keyword>
<evidence type="ECO:0000256" key="4">
    <source>
        <dbReference type="ARBA" id="ARBA00022806"/>
    </source>
</evidence>
<evidence type="ECO:0000256" key="5">
    <source>
        <dbReference type="ARBA" id="ARBA00022840"/>
    </source>
</evidence>
<dbReference type="OrthoDB" id="196131at2759"/>
<dbReference type="eggNOG" id="KOG0329">
    <property type="taxonomic scope" value="Eukaryota"/>
</dbReference>
<keyword evidence="9" id="KW-1185">Reference proteome</keyword>
<dbReference type="Pfam" id="PF00270">
    <property type="entry name" value="DEAD"/>
    <property type="match status" value="1"/>
</dbReference>
<dbReference type="PANTHER" id="PTHR47963:SF8">
    <property type="entry name" value="ATP-DEPENDENT RNA HELICASE DEAD"/>
    <property type="match status" value="1"/>
</dbReference>
<reference evidence="9" key="1">
    <citation type="journal article" date="2007" name="Nature">
        <title>The grapevine genome sequence suggests ancestral hexaploidization in major angiosperm phyla.</title>
        <authorList>
            <consortium name="The French-Italian Public Consortium for Grapevine Genome Characterization."/>
            <person name="Jaillon O."/>
            <person name="Aury J.-M."/>
            <person name="Noel B."/>
            <person name="Policriti A."/>
            <person name="Clepet C."/>
            <person name="Casagrande A."/>
            <person name="Choisne N."/>
            <person name="Aubourg S."/>
            <person name="Vitulo N."/>
            <person name="Jubin C."/>
            <person name="Vezzi A."/>
            <person name="Legeai F."/>
            <person name="Hugueney P."/>
            <person name="Dasilva C."/>
            <person name="Horner D."/>
            <person name="Mica E."/>
            <person name="Jublot D."/>
            <person name="Poulain J."/>
            <person name="Bruyere C."/>
            <person name="Billault A."/>
            <person name="Segurens B."/>
            <person name="Gouyvenoux M."/>
            <person name="Ugarte E."/>
            <person name="Cattonaro F."/>
            <person name="Anthouard V."/>
            <person name="Vico V."/>
            <person name="Del Fabbro C."/>
            <person name="Alaux M."/>
            <person name="Di Gaspero G."/>
            <person name="Dumas V."/>
            <person name="Felice N."/>
            <person name="Paillard S."/>
            <person name="Juman I."/>
            <person name="Moroldo M."/>
            <person name="Scalabrin S."/>
            <person name="Canaguier A."/>
            <person name="Le Clainche I."/>
            <person name="Malacrida G."/>
            <person name="Durand E."/>
            <person name="Pesole G."/>
            <person name="Laucou V."/>
            <person name="Chatelet P."/>
            <person name="Merdinoglu D."/>
            <person name="Delledonne M."/>
            <person name="Pezzotti M."/>
            <person name="Lecharny A."/>
            <person name="Scarpelli C."/>
            <person name="Artiguenave F."/>
            <person name="Pe M.E."/>
            <person name="Valle G."/>
            <person name="Morgante M."/>
            <person name="Caboche M."/>
            <person name="Adam-Blondon A.-F."/>
            <person name="Weissenbach J."/>
            <person name="Quetier F."/>
            <person name="Wincker P."/>
        </authorList>
    </citation>
    <scope>NUCLEOTIDE SEQUENCE [LARGE SCALE GENOMIC DNA]</scope>
    <source>
        <strain evidence="9">cv. Pinot noir / PN40024</strain>
    </source>
</reference>
<dbReference type="STRING" id="29760.F6HCZ0"/>